<organism evidence="2 3">
    <name type="scientific">Staphylococcus nepalensis</name>
    <dbReference type="NCBI Taxonomy" id="214473"/>
    <lineage>
        <taxon>Bacteria</taxon>
        <taxon>Bacillati</taxon>
        <taxon>Bacillota</taxon>
        <taxon>Bacilli</taxon>
        <taxon>Bacillales</taxon>
        <taxon>Staphylococcaceae</taxon>
        <taxon>Staphylococcus</taxon>
    </lineage>
</organism>
<dbReference type="Gene3D" id="1.20.1260.10">
    <property type="match status" value="1"/>
</dbReference>
<feature type="domain" description="Ferritin/DPS" evidence="1">
    <location>
        <begin position="2"/>
        <end position="46"/>
    </location>
</feature>
<sequence>TNISEQLAKAVEVAGDAEDDVSQDMLIALQTSVDKHNWMFQSFLGK</sequence>
<evidence type="ECO:0000313" key="2">
    <source>
        <dbReference type="EMBL" id="PTK47128.1"/>
    </source>
</evidence>
<dbReference type="InterPro" id="IPR012347">
    <property type="entry name" value="Ferritin-like"/>
</dbReference>
<feature type="non-terminal residue" evidence="2">
    <location>
        <position position="1"/>
    </location>
</feature>
<evidence type="ECO:0000259" key="1">
    <source>
        <dbReference type="Pfam" id="PF00210"/>
    </source>
</evidence>
<evidence type="ECO:0000313" key="3">
    <source>
        <dbReference type="Proteomes" id="UP000240400"/>
    </source>
</evidence>
<dbReference type="EMBL" id="PZHR01000535">
    <property type="protein sequence ID" value="PTK47128.1"/>
    <property type="molecule type" value="Genomic_DNA"/>
</dbReference>
<gene>
    <name evidence="2" type="ORF">BUZ61_15800</name>
</gene>
<dbReference type="InterPro" id="IPR008331">
    <property type="entry name" value="Ferritin_DPS_dom"/>
</dbReference>
<comment type="caution">
    <text evidence="2">The sequence shown here is derived from an EMBL/GenBank/DDBJ whole genome shotgun (WGS) entry which is preliminary data.</text>
</comment>
<dbReference type="Proteomes" id="UP000240400">
    <property type="component" value="Unassembled WGS sequence"/>
</dbReference>
<reference evidence="2 3" key="1">
    <citation type="journal article" date="2016" name="Front. Microbiol.">
        <title>Comprehensive Phylogenetic Analysis of Bovine Non-aureus Staphylococci Species Based on Whole-Genome Sequencing.</title>
        <authorList>
            <person name="Naushad S."/>
            <person name="Barkema H.W."/>
            <person name="Luby C."/>
            <person name="Condas L.A."/>
            <person name="Nobrega D.B."/>
            <person name="Carson D.A."/>
            <person name="De Buck J."/>
        </authorList>
    </citation>
    <scope>NUCLEOTIDE SEQUENCE [LARGE SCALE GENOMIC DNA]</scope>
    <source>
        <strain evidence="2 3">SNUC 4337</strain>
    </source>
</reference>
<dbReference type="InterPro" id="IPR009078">
    <property type="entry name" value="Ferritin-like_SF"/>
</dbReference>
<dbReference type="RefSeq" id="WP_275128213.1">
    <property type="nucleotide sequence ID" value="NZ_PZHR01000535.1"/>
</dbReference>
<dbReference type="SUPFAM" id="SSF47240">
    <property type="entry name" value="Ferritin-like"/>
    <property type="match status" value="1"/>
</dbReference>
<accession>A0A2T4S5Y4</accession>
<proteinExistence type="predicted"/>
<dbReference type="GO" id="GO:0008199">
    <property type="term" value="F:ferric iron binding"/>
    <property type="evidence" value="ECO:0007669"/>
    <property type="project" value="InterPro"/>
</dbReference>
<dbReference type="Pfam" id="PF00210">
    <property type="entry name" value="Ferritin"/>
    <property type="match status" value="1"/>
</dbReference>
<dbReference type="AlphaFoldDB" id="A0A2T4S5Y4"/>
<protein>
    <submittedName>
        <fullName evidence="2">DNA starvation/stationary phase protection protein</fullName>
    </submittedName>
</protein>
<name>A0A2T4S5Y4_9STAP</name>